<sequence>MEGGFEKMNLFKEQLAPLTNAAWNEINDRAAQVIKSNLSTRKVFKINGPKGLDYPAVSEGRLSEIFHGHQQGEVKAGLHQVKPLMETRITFKLDRWELDNIERGAQDIDLEPLEDAARKIALFEENAIYNGHNDGQIPGLKTVLTQDLIPLGNTGSEIMESITRGIITLRKAYISQNMTLIVGEEAWRKINKEMSGEPLIERIHELTGSKVVISPIVDGAYLVPYDHDDLELTIGLDFSIGYEHHDEHHVQLFITESFTFRVLDPDTIVKFTL</sequence>
<evidence type="ECO:0000256" key="3">
    <source>
        <dbReference type="ARBA" id="ARBA00033787"/>
    </source>
</evidence>
<protein>
    <recommendedName>
        <fullName evidence="4">Type 1 encapsulin shell protein</fullName>
    </recommendedName>
</protein>
<dbReference type="Pfam" id="PF04454">
    <property type="entry name" value="Linocin_M18"/>
    <property type="match status" value="1"/>
</dbReference>
<dbReference type="NCBIfam" id="NF041155">
    <property type="entry name" value="encap_f1"/>
    <property type="match status" value="1"/>
</dbReference>
<dbReference type="STRING" id="457570.Nther_1969"/>
<organism evidence="5 6">
    <name type="scientific">Natranaerobius thermophilus (strain ATCC BAA-1301 / DSM 18059 / JW/NM-WN-LF)</name>
    <dbReference type="NCBI Taxonomy" id="457570"/>
    <lineage>
        <taxon>Bacteria</taxon>
        <taxon>Bacillati</taxon>
        <taxon>Bacillota</taxon>
        <taxon>Clostridia</taxon>
        <taxon>Natranaerobiales</taxon>
        <taxon>Natranaerobiaceae</taxon>
        <taxon>Natranaerobius</taxon>
    </lineage>
</organism>
<dbReference type="Gene3D" id="3.30.2320.10">
    <property type="entry name" value="hypothetical protein PF0899 domain"/>
    <property type="match status" value="1"/>
</dbReference>
<comment type="similarity">
    <text evidence="2">Belongs to the encapsulin family. Family 1 subfamily.</text>
</comment>
<dbReference type="PANTHER" id="PTHR37165:SF1">
    <property type="entry name" value="TYPE 1 ENCAPSULIN SHELL PROTEIN"/>
    <property type="match status" value="1"/>
</dbReference>
<dbReference type="InterPro" id="IPR051429">
    <property type="entry name" value="Encapsulin_nc"/>
</dbReference>
<evidence type="ECO:0000313" key="5">
    <source>
        <dbReference type="EMBL" id="ACB85539.1"/>
    </source>
</evidence>
<dbReference type="PIRSF" id="PIRSF019254">
    <property type="entry name" value="CFP29"/>
    <property type="match status" value="1"/>
</dbReference>
<proteinExistence type="inferred from homology"/>
<reference evidence="5 6" key="1">
    <citation type="submission" date="2008-04" db="EMBL/GenBank/DDBJ databases">
        <title>Complete sequence of chromosome of Natranaerobius thermophilus JW/NM-WN-LF.</title>
        <authorList>
            <consortium name="US DOE Joint Genome Institute"/>
            <person name="Copeland A."/>
            <person name="Lucas S."/>
            <person name="Lapidus A."/>
            <person name="Glavina del Rio T."/>
            <person name="Dalin E."/>
            <person name="Tice H."/>
            <person name="Bruce D."/>
            <person name="Goodwin L."/>
            <person name="Pitluck S."/>
            <person name="Chertkov O."/>
            <person name="Brettin T."/>
            <person name="Detter J.C."/>
            <person name="Han C."/>
            <person name="Kuske C.R."/>
            <person name="Schmutz J."/>
            <person name="Larimer F."/>
            <person name="Land M."/>
            <person name="Hauser L."/>
            <person name="Kyrpides N."/>
            <person name="Lykidis A."/>
            <person name="Mesbah N.M."/>
            <person name="Wiegel J."/>
        </authorList>
    </citation>
    <scope>NUCLEOTIDE SEQUENCE [LARGE SCALE GENOMIC DNA]</scope>
    <source>
        <strain evidence="6">ATCC BAA-1301 / DSM 18059 / JW/NM-WN-LF</strain>
    </source>
</reference>
<keyword evidence="3" id="KW-1284">Encapsulin nanocompartment</keyword>
<dbReference type="GO" id="GO:0140737">
    <property type="term" value="C:encapsulin nanocompartment"/>
    <property type="evidence" value="ECO:0007669"/>
    <property type="project" value="UniProtKB-SubCell"/>
</dbReference>
<evidence type="ECO:0000256" key="1">
    <source>
        <dbReference type="ARBA" id="ARBA00033738"/>
    </source>
</evidence>
<dbReference type="eggNOG" id="COG1659">
    <property type="taxonomic scope" value="Bacteria"/>
</dbReference>
<reference evidence="5 6" key="2">
    <citation type="journal article" date="2011" name="J. Bacteriol.">
        <title>Complete genome sequence of the anaerobic, halophilic alkalithermophile Natranaerobius thermophilus JW/NM-WN-LF.</title>
        <authorList>
            <person name="Zhao B."/>
            <person name="Mesbah N.M."/>
            <person name="Dalin E."/>
            <person name="Goodwin L."/>
            <person name="Nolan M."/>
            <person name="Pitluck S."/>
            <person name="Chertkov O."/>
            <person name="Brettin T.S."/>
            <person name="Han J."/>
            <person name="Larimer F.W."/>
            <person name="Land M.L."/>
            <person name="Hauser L."/>
            <person name="Kyrpides N."/>
            <person name="Wiegel J."/>
        </authorList>
    </citation>
    <scope>NUCLEOTIDE SEQUENCE [LARGE SCALE GENOMIC DNA]</scope>
    <source>
        <strain evidence="6">ATCC BAA-1301 / DSM 18059 / JW/NM-WN-LF</strain>
    </source>
</reference>
<dbReference type="KEGG" id="nth:Nther_1969"/>
<dbReference type="EMBL" id="CP001034">
    <property type="protein sequence ID" value="ACB85539.1"/>
    <property type="molecule type" value="Genomic_DNA"/>
</dbReference>
<dbReference type="MEROPS" id="U56.001"/>
<comment type="subcellular location">
    <subcellularLocation>
        <location evidence="1">Encapsulin nanocompartment</location>
    </subcellularLocation>
</comment>
<evidence type="ECO:0000256" key="2">
    <source>
        <dbReference type="ARBA" id="ARBA00033743"/>
    </source>
</evidence>
<accession>B2A6K6</accession>
<dbReference type="InParanoid" id="B2A6K6"/>
<dbReference type="Gene3D" id="3.30.2400.30">
    <property type="match status" value="1"/>
</dbReference>
<dbReference type="Proteomes" id="UP000001683">
    <property type="component" value="Chromosome"/>
</dbReference>
<dbReference type="HOGENOM" id="CLU_089875_1_0_9"/>
<evidence type="ECO:0000256" key="4">
    <source>
        <dbReference type="ARBA" id="ARBA00050023"/>
    </source>
</evidence>
<gene>
    <name evidence="5" type="ordered locus">Nther_1969</name>
</gene>
<dbReference type="PANTHER" id="PTHR37165">
    <property type="entry name" value="PEPTIDASE U56 FAMILY"/>
    <property type="match status" value="1"/>
</dbReference>
<dbReference type="InterPro" id="IPR007544">
    <property type="entry name" value="ENCAP"/>
</dbReference>
<keyword evidence="6" id="KW-1185">Reference proteome</keyword>
<name>B2A6K6_NATTJ</name>
<dbReference type="AlphaFoldDB" id="B2A6K6"/>
<evidence type="ECO:0000313" key="6">
    <source>
        <dbReference type="Proteomes" id="UP000001683"/>
    </source>
</evidence>